<name>A0A2I2L2E8_9ACTN</name>
<sequence length="24" mass="2652">MQQVGGLMGTRVQTLGWLPSCYLL</sequence>
<proteinExistence type="predicted"/>
<evidence type="ECO:0000313" key="1">
    <source>
        <dbReference type="EMBL" id="SNQ52094.1"/>
    </source>
</evidence>
<evidence type="ECO:0000313" key="2">
    <source>
        <dbReference type="Proteomes" id="UP000234331"/>
    </source>
</evidence>
<dbReference type="Proteomes" id="UP000234331">
    <property type="component" value="Unassembled WGS sequence"/>
</dbReference>
<accession>A0A2I2L2E8</accession>
<gene>
    <name evidence="1" type="ORF">FRACA_910006</name>
</gene>
<reference evidence="1 2" key="1">
    <citation type="submission" date="2017-06" db="EMBL/GenBank/DDBJ databases">
        <authorList>
            <person name="Kim H.J."/>
            <person name="Triplett B.A."/>
        </authorList>
    </citation>
    <scope>NUCLEOTIDE SEQUENCE [LARGE SCALE GENOMIC DNA]</scope>
    <source>
        <strain evidence="1">FRACA_ARgP5</strain>
    </source>
</reference>
<keyword evidence="2" id="KW-1185">Reference proteome</keyword>
<dbReference type="AlphaFoldDB" id="A0A2I2L2E8"/>
<protein>
    <submittedName>
        <fullName evidence="1">Uncharacterized protein</fullName>
    </submittedName>
</protein>
<dbReference type="EMBL" id="FZMO01000560">
    <property type="protein sequence ID" value="SNQ52094.1"/>
    <property type="molecule type" value="Genomic_DNA"/>
</dbReference>
<organism evidence="1 2">
    <name type="scientific">Frankia canadensis</name>
    <dbReference type="NCBI Taxonomy" id="1836972"/>
    <lineage>
        <taxon>Bacteria</taxon>
        <taxon>Bacillati</taxon>
        <taxon>Actinomycetota</taxon>
        <taxon>Actinomycetes</taxon>
        <taxon>Frankiales</taxon>
        <taxon>Frankiaceae</taxon>
        <taxon>Frankia</taxon>
    </lineage>
</organism>